<protein>
    <recommendedName>
        <fullName evidence="4">DUF1772 domain-containing protein</fullName>
    </recommendedName>
</protein>
<gene>
    <name evidence="2" type="ORF">AC244_22275</name>
</gene>
<feature type="transmembrane region" description="Helical" evidence="1">
    <location>
        <begin position="48"/>
        <end position="67"/>
    </location>
</feature>
<dbReference type="PANTHER" id="PTHR36535:SF1">
    <property type="entry name" value="DUF1772 DOMAIN-CONTAINING PROTEIN"/>
    <property type="match status" value="1"/>
</dbReference>
<dbReference type="AlphaFoldDB" id="A0A0L8BM18"/>
<dbReference type="Pfam" id="PF08592">
    <property type="entry name" value="Anthrone_oxy"/>
    <property type="match status" value="1"/>
</dbReference>
<organism evidence="2 3">
    <name type="scientific">Ensifer adhaerens</name>
    <name type="common">Sinorhizobium morelense</name>
    <dbReference type="NCBI Taxonomy" id="106592"/>
    <lineage>
        <taxon>Bacteria</taxon>
        <taxon>Pseudomonadati</taxon>
        <taxon>Pseudomonadota</taxon>
        <taxon>Alphaproteobacteria</taxon>
        <taxon>Hyphomicrobiales</taxon>
        <taxon>Rhizobiaceae</taxon>
        <taxon>Sinorhizobium/Ensifer group</taxon>
        <taxon>Ensifer</taxon>
    </lineage>
</organism>
<keyword evidence="1" id="KW-1133">Transmembrane helix</keyword>
<feature type="transmembrane region" description="Helical" evidence="1">
    <location>
        <begin position="6"/>
        <end position="27"/>
    </location>
</feature>
<accession>A0A0L8BM18</accession>
<dbReference type="OrthoDB" id="7473921at2"/>
<evidence type="ECO:0008006" key="4">
    <source>
        <dbReference type="Google" id="ProtNLM"/>
    </source>
</evidence>
<feature type="transmembrane region" description="Helical" evidence="1">
    <location>
        <begin position="73"/>
        <end position="93"/>
    </location>
</feature>
<dbReference type="Proteomes" id="UP000037425">
    <property type="component" value="Unassembled WGS sequence"/>
</dbReference>
<reference evidence="3" key="1">
    <citation type="submission" date="2015-07" db="EMBL/GenBank/DDBJ databases">
        <title>Whole genome sequence of an Ensifer adhaerens strain isolated from a cave pool in the Wind Cave National Park.</title>
        <authorList>
            <person name="Eng W.W.H."/>
            <person name="Gan H.M."/>
            <person name="Barton H.A."/>
            <person name="Savka M.A."/>
        </authorList>
    </citation>
    <scope>NUCLEOTIDE SEQUENCE [LARGE SCALE GENOMIC DNA]</scope>
    <source>
        <strain evidence="3">SD006</strain>
    </source>
</reference>
<keyword evidence="1" id="KW-0812">Transmembrane</keyword>
<keyword evidence="1" id="KW-0472">Membrane</keyword>
<evidence type="ECO:0000256" key="1">
    <source>
        <dbReference type="SAM" id="Phobius"/>
    </source>
</evidence>
<sequence>MLGLLALLTASVFFGAAIYINVAEHPARLHLDDRAALAQWVPAYRRGFEMQASLAIISGLLGAAAWWQSDNPLWGLGAAIIILNWPYTMLLIMPVNQRLETTRLDEVNEETRELLLHWGRLHAGRSALGAIAAVVFLVAAWLGLQG</sequence>
<name>A0A0L8BM18_ENSAD</name>
<feature type="transmembrane region" description="Helical" evidence="1">
    <location>
        <begin position="127"/>
        <end position="144"/>
    </location>
</feature>
<evidence type="ECO:0000313" key="3">
    <source>
        <dbReference type="Proteomes" id="UP000037425"/>
    </source>
</evidence>
<comment type="caution">
    <text evidence="2">The sequence shown here is derived from an EMBL/GenBank/DDBJ whole genome shotgun (WGS) entry which is preliminary data.</text>
</comment>
<dbReference type="InterPro" id="IPR013901">
    <property type="entry name" value="Anthrone_oxy"/>
</dbReference>
<dbReference type="PANTHER" id="PTHR36535">
    <property type="entry name" value="YALI0E30327P"/>
    <property type="match status" value="1"/>
</dbReference>
<dbReference type="RefSeq" id="WP_053250995.1">
    <property type="nucleotide sequence ID" value="NZ_LGAP01000017.1"/>
</dbReference>
<evidence type="ECO:0000313" key="2">
    <source>
        <dbReference type="EMBL" id="KOF15722.1"/>
    </source>
</evidence>
<dbReference type="PATRIC" id="fig|106592.7.peg.2313"/>
<proteinExistence type="predicted"/>
<dbReference type="EMBL" id="LGAP01000017">
    <property type="protein sequence ID" value="KOF15722.1"/>
    <property type="molecule type" value="Genomic_DNA"/>
</dbReference>